<dbReference type="AlphaFoldDB" id="A0A1A8E9Q9"/>
<organism evidence="1">
    <name type="scientific">Nothobranchius kadleci</name>
    <name type="common">African annual killifish</name>
    <dbReference type="NCBI Taxonomy" id="1051664"/>
    <lineage>
        <taxon>Eukaryota</taxon>
        <taxon>Metazoa</taxon>
        <taxon>Chordata</taxon>
        <taxon>Craniata</taxon>
        <taxon>Vertebrata</taxon>
        <taxon>Euteleostomi</taxon>
        <taxon>Actinopterygii</taxon>
        <taxon>Neopterygii</taxon>
        <taxon>Teleostei</taxon>
        <taxon>Neoteleostei</taxon>
        <taxon>Acanthomorphata</taxon>
        <taxon>Ovalentaria</taxon>
        <taxon>Atherinomorphae</taxon>
        <taxon>Cyprinodontiformes</taxon>
        <taxon>Nothobranchiidae</taxon>
        <taxon>Nothobranchius</taxon>
    </lineage>
</organism>
<feature type="non-terminal residue" evidence="1">
    <location>
        <position position="91"/>
    </location>
</feature>
<gene>
    <name evidence="1" type="primary">Nfu_g_1_025381</name>
</gene>
<reference evidence="1" key="2">
    <citation type="submission" date="2016-06" db="EMBL/GenBank/DDBJ databases">
        <title>The genome of a short-lived fish provides insights into sex chromosome evolution and the genetic control of aging.</title>
        <authorList>
            <person name="Reichwald K."/>
            <person name="Felder M."/>
            <person name="Petzold A."/>
            <person name="Koch P."/>
            <person name="Groth M."/>
            <person name="Platzer M."/>
        </authorList>
    </citation>
    <scope>NUCLEOTIDE SEQUENCE</scope>
    <source>
        <tissue evidence="1">Brain</tissue>
    </source>
</reference>
<reference evidence="1" key="1">
    <citation type="submission" date="2016-05" db="EMBL/GenBank/DDBJ databases">
        <authorList>
            <person name="Lavstsen T."/>
            <person name="Jespersen J.S."/>
        </authorList>
    </citation>
    <scope>NUCLEOTIDE SEQUENCE</scope>
    <source>
        <tissue evidence="1">Brain</tissue>
    </source>
</reference>
<evidence type="ECO:0000313" key="1">
    <source>
        <dbReference type="EMBL" id="SBQ42296.1"/>
    </source>
</evidence>
<proteinExistence type="predicted"/>
<name>A0A1A8E9Q9_NOTKA</name>
<sequence>ADVALDVSFSSFCDEELTQQHHTDVLSAHLTVLTDFQNKSETCHLQKDSDDSAVVGFMRDGQEYRELVDHFVAWCGDTHIILNVNKPNWMI</sequence>
<protein>
    <submittedName>
        <fullName evidence="1">Uncharacterized protein</fullName>
    </submittedName>
</protein>
<dbReference type="EMBL" id="HAEA01013816">
    <property type="protein sequence ID" value="SBQ42296.1"/>
    <property type="molecule type" value="Transcribed_RNA"/>
</dbReference>
<accession>A0A1A8E9Q9</accession>
<feature type="non-terminal residue" evidence="1">
    <location>
        <position position="1"/>
    </location>
</feature>